<sequence length="137" mass="14704">MATLVKKIISTAKCPKALAPYSQAVIADRTIYCSGMLGLELPQMQLIPGGAGPQSKLALQHIINLLDACDSRIENVVKTTIFLADMNDYGVVNDEYKKIFSSNFPARSCFQVAKLPMGAAVEIEIIALTGDVKTVSA</sequence>
<dbReference type="SUPFAM" id="SSF55298">
    <property type="entry name" value="YjgF-like"/>
    <property type="match status" value="1"/>
</dbReference>
<dbReference type="NCBIfam" id="TIGR00004">
    <property type="entry name" value="Rid family detoxifying hydrolase"/>
    <property type="match status" value="1"/>
</dbReference>
<dbReference type="InterPro" id="IPR006056">
    <property type="entry name" value="RidA"/>
</dbReference>
<dbReference type="CDD" id="cd00448">
    <property type="entry name" value="YjgF_YER057c_UK114_family"/>
    <property type="match status" value="1"/>
</dbReference>
<proteinExistence type="evidence at transcript level"/>
<dbReference type="AlphaFoldDB" id="U5EWE7"/>
<dbReference type="Pfam" id="PF01042">
    <property type="entry name" value="Ribonuc_L-PSP"/>
    <property type="match status" value="1"/>
</dbReference>
<dbReference type="PANTHER" id="PTHR11803:SF39">
    <property type="entry name" value="2-IMINOBUTANOATE_2-IMINOPROPANOATE DEAMINASE"/>
    <property type="match status" value="1"/>
</dbReference>
<comment type="similarity">
    <text evidence="1">Belongs to the RutC family.</text>
</comment>
<organism evidence="2">
    <name type="scientific">Corethrella appendiculata</name>
    <dbReference type="NCBI Taxonomy" id="1370023"/>
    <lineage>
        <taxon>Eukaryota</taxon>
        <taxon>Metazoa</taxon>
        <taxon>Ecdysozoa</taxon>
        <taxon>Arthropoda</taxon>
        <taxon>Hexapoda</taxon>
        <taxon>Insecta</taxon>
        <taxon>Pterygota</taxon>
        <taxon>Neoptera</taxon>
        <taxon>Endopterygota</taxon>
        <taxon>Diptera</taxon>
        <taxon>Nematocera</taxon>
        <taxon>Culicoidea</taxon>
        <taxon>Chaoboridae</taxon>
        <taxon>Corethrella</taxon>
    </lineage>
</organism>
<evidence type="ECO:0000313" key="2">
    <source>
        <dbReference type="EMBL" id="JAB58419.1"/>
    </source>
</evidence>
<accession>U5EWE7</accession>
<dbReference type="EMBL" id="GANO01001452">
    <property type="protein sequence ID" value="JAB58419.1"/>
    <property type="molecule type" value="mRNA"/>
</dbReference>
<dbReference type="InterPro" id="IPR035959">
    <property type="entry name" value="RutC-like_sf"/>
</dbReference>
<reference evidence="2" key="1">
    <citation type="journal article" date="2014" name="Insect Biochem. Mol. Biol.">
        <title>An insight into the sialome of the frog biting fly, Corethrella appendiculata.</title>
        <authorList>
            <person name="Ribeiro J.M.C."/>
            <person name="Chagas A.C."/>
            <person name="Pham V.M."/>
            <person name="Lounibos L.P."/>
            <person name="Calvo E."/>
        </authorList>
    </citation>
    <scope>NUCLEOTIDE SEQUENCE</scope>
    <source>
        <tissue evidence="2">Salivary glands</tissue>
    </source>
</reference>
<dbReference type="InterPro" id="IPR006175">
    <property type="entry name" value="YjgF/YER057c/UK114"/>
</dbReference>
<dbReference type="GO" id="GO:0019239">
    <property type="term" value="F:deaminase activity"/>
    <property type="evidence" value="ECO:0007669"/>
    <property type="project" value="TreeGrafter"/>
</dbReference>
<evidence type="ECO:0000256" key="1">
    <source>
        <dbReference type="ARBA" id="ARBA00010552"/>
    </source>
</evidence>
<dbReference type="PROSITE" id="PS01094">
    <property type="entry name" value="UPF0076"/>
    <property type="match status" value="1"/>
</dbReference>
<dbReference type="GO" id="GO:0005739">
    <property type="term" value="C:mitochondrion"/>
    <property type="evidence" value="ECO:0007669"/>
    <property type="project" value="TreeGrafter"/>
</dbReference>
<dbReference type="InterPro" id="IPR019897">
    <property type="entry name" value="RidA_CS"/>
</dbReference>
<dbReference type="GO" id="GO:0005829">
    <property type="term" value="C:cytosol"/>
    <property type="evidence" value="ECO:0007669"/>
    <property type="project" value="TreeGrafter"/>
</dbReference>
<dbReference type="PANTHER" id="PTHR11803">
    <property type="entry name" value="2-IMINOBUTANOATE/2-IMINOPROPANOATE DEAMINASE RIDA"/>
    <property type="match status" value="1"/>
</dbReference>
<protein>
    <submittedName>
        <fullName evidence="2">Putative translation initiation inhibitor</fullName>
    </submittedName>
</protein>
<dbReference type="FunFam" id="3.30.1330.40:FF:000001">
    <property type="entry name" value="L-PSP family endoribonuclease"/>
    <property type="match status" value="1"/>
</dbReference>
<dbReference type="Gene3D" id="3.30.1330.40">
    <property type="entry name" value="RutC-like"/>
    <property type="match status" value="1"/>
</dbReference>
<name>U5EWE7_9DIPT</name>